<feature type="binding site" evidence="10 12">
    <location>
        <position position="126"/>
    </location>
    <ligand>
        <name>substrate</name>
    </ligand>
</feature>
<evidence type="ECO:0000256" key="4">
    <source>
        <dbReference type="ARBA" id="ARBA00004798"/>
    </source>
</evidence>
<dbReference type="Pfam" id="PF01676">
    <property type="entry name" value="Metalloenzyme"/>
    <property type="match status" value="1"/>
</dbReference>
<dbReference type="Gene3D" id="3.40.1450.10">
    <property type="entry name" value="BPG-independent phosphoglycerate mutase, domain B"/>
    <property type="match status" value="1"/>
</dbReference>
<feature type="binding site" evidence="13">
    <location>
        <position position="479"/>
    </location>
    <ligand>
        <name>Mn(2+)</name>
        <dbReference type="ChEBI" id="CHEBI:29035"/>
        <label>2</label>
    </ligand>
</feature>
<evidence type="ECO:0000313" key="17">
    <source>
        <dbReference type="Proteomes" id="UP000034215"/>
    </source>
</evidence>
<evidence type="ECO:0000259" key="14">
    <source>
        <dbReference type="Pfam" id="PF01676"/>
    </source>
</evidence>
<feature type="binding site" evidence="13">
    <location>
        <position position="442"/>
    </location>
    <ligand>
        <name>Mn(2+)</name>
        <dbReference type="ChEBI" id="CHEBI:29035"/>
        <label>1</label>
    </ligand>
</feature>
<proteinExistence type="inferred from homology"/>
<dbReference type="HAMAP" id="MF_01038">
    <property type="entry name" value="GpmI"/>
    <property type="match status" value="1"/>
</dbReference>
<dbReference type="SUPFAM" id="SSF53649">
    <property type="entry name" value="Alkaline phosphatase-like"/>
    <property type="match status" value="1"/>
</dbReference>
<dbReference type="GO" id="GO:0006007">
    <property type="term" value="P:glucose catabolic process"/>
    <property type="evidence" value="ECO:0007669"/>
    <property type="project" value="InterPro"/>
</dbReference>
<protein>
    <recommendedName>
        <fullName evidence="10 11">2,3-bisphosphoglycerate-independent phosphoglycerate mutase</fullName>
        <shortName evidence="10">BPG-independent PGAM</shortName>
        <shortName evidence="10">Phosphoglyceromutase</shortName>
        <shortName evidence="10">iPGM</shortName>
        <ecNumber evidence="10 11">5.4.2.12</ecNumber>
    </recommendedName>
</protein>
<evidence type="ECO:0000256" key="12">
    <source>
        <dbReference type="PIRSR" id="PIRSR001492-2"/>
    </source>
</evidence>
<comment type="cofactor">
    <cofactor evidence="2">
        <name>Mn(2+)</name>
        <dbReference type="ChEBI" id="CHEBI:29035"/>
    </cofactor>
</comment>
<dbReference type="PIRSF" id="PIRSF001492">
    <property type="entry name" value="IPGAM"/>
    <property type="match status" value="1"/>
</dbReference>
<feature type="binding site" evidence="10 12">
    <location>
        <position position="370"/>
    </location>
    <ligand>
        <name>substrate</name>
    </ligand>
</feature>
<feature type="binding site" evidence="13">
    <location>
        <position position="480"/>
    </location>
    <ligand>
        <name>Mn(2+)</name>
        <dbReference type="ChEBI" id="CHEBI:29035"/>
        <label>2</label>
    </ligand>
</feature>
<feature type="domain" description="Metalloenzyme" evidence="14">
    <location>
        <begin position="9"/>
        <end position="538"/>
    </location>
</feature>
<dbReference type="PATRIC" id="fig|1618576.3.peg.341"/>
<name>A0A0G0QZR2_9BACT</name>
<comment type="pathway">
    <text evidence="4 10">Carbohydrate degradation; glycolysis; pyruvate from D-glyceraldehyde 3-phosphate: step 3/5.</text>
</comment>
<comment type="catalytic activity">
    <reaction evidence="1 10">
        <text>(2R)-2-phosphoglycerate = (2R)-3-phosphoglycerate</text>
        <dbReference type="Rhea" id="RHEA:15901"/>
        <dbReference type="ChEBI" id="CHEBI:58272"/>
        <dbReference type="ChEBI" id="CHEBI:58289"/>
        <dbReference type="EC" id="5.4.2.12"/>
    </reaction>
</comment>
<feature type="binding site" evidence="10 12">
    <location>
        <begin position="156"/>
        <end position="157"/>
    </location>
    <ligand>
        <name>substrate</name>
    </ligand>
</feature>
<dbReference type="AlphaFoldDB" id="A0A0G0QZR2"/>
<comment type="function">
    <text evidence="3 10">Catalyzes the interconversion of 2-phosphoglycerate and 3-phosphoglycerate.</text>
</comment>
<comment type="subunit">
    <text evidence="10">Monomer.</text>
</comment>
<evidence type="ECO:0000256" key="7">
    <source>
        <dbReference type="ARBA" id="ARBA00023152"/>
    </source>
</evidence>
<evidence type="ECO:0000256" key="11">
    <source>
        <dbReference type="NCBIfam" id="TIGR01307"/>
    </source>
</evidence>
<feature type="binding site" evidence="13">
    <location>
        <position position="438"/>
    </location>
    <ligand>
        <name>Mn(2+)</name>
        <dbReference type="ChEBI" id="CHEBI:29035"/>
        <label>1</label>
    </ligand>
</feature>
<evidence type="ECO:0000256" key="10">
    <source>
        <dbReference type="HAMAP-Rule" id="MF_01038"/>
    </source>
</evidence>
<feature type="binding site" evidence="10 12">
    <location>
        <position position="188"/>
    </location>
    <ligand>
        <name>substrate</name>
    </ligand>
</feature>
<dbReference type="GO" id="GO:0006096">
    <property type="term" value="P:glycolytic process"/>
    <property type="evidence" value="ECO:0007669"/>
    <property type="project" value="UniProtKB-UniRule"/>
</dbReference>
<evidence type="ECO:0000256" key="1">
    <source>
        <dbReference type="ARBA" id="ARBA00000370"/>
    </source>
</evidence>
<keyword evidence="8 13" id="KW-0464">Manganese</keyword>
<gene>
    <name evidence="10" type="primary">gpmI</name>
    <name evidence="16" type="ORF">UT76_C0018G0003</name>
</gene>
<dbReference type="GO" id="GO:0005829">
    <property type="term" value="C:cytosol"/>
    <property type="evidence" value="ECO:0007669"/>
    <property type="project" value="TreeGrafter"/>
</dbReference>
<dbReference type="GO" id="GO:0030145">
    <property type="term" value="F:manganese ion binding"/>
    <property type="evidence" value="ECO:0007669"/>
    <property type="project" value="InterPro"/>
</dbReference>
<sequence length="554" mass="61070">MHDESSKFVLLVVIDGWGISVAGPGNPLSQANLPNMRKFMNSFPHTQLLASGEAVGLPRGEPGNTETGHLNLGAGRIVYQDLQRINMNIADGGFYDNKVLIGAIDHARKNNSNLHLMGLVGAGGVHSNLEHLFALIELAEKQQFNRVFLHLFTDGRDSPPTAAKTYVSKIREVTEKHKIGQIATLMGRYWAMDRDMRWDRTAKAYFALTKGEGHLFKTPEEAIDASYAEGKTDEFIEPSIMANPQGQPLGIIKPNDSIIFFNFRIDRPRQLSRAFTFQDFSKANLPVGFDPYLVKYQKSHLATVPTITGEPFVRGAKLDNLYFATMTQYEKAIEEFGAKVAFPPENVKFPLGAIIASQGYKQLRVSESEKERFVTYYFNGQQEMAFEGEDRIIVPSPKVATYDLMPEMSALEITNNVLSKLKSGTEYKFILINFANPDMVGHTGNIGAAVKACEVVDECIGKLADMVMAYGGYMLITADHGNVEEMIDASTGSIETEHSENPVPFAVISQKTMGKSITLTSGILADIAPTILKLLSINVPSNMTGRDLLEGLTV</sequence>
<feature type="domain" description="BPG-independent PGAM N-terminal" evidence="15">
    <location>
        <begin position="85"/>
        <end position="331"/>
    </location>
</feature>
<dbReference type="NCBIfam" id="TIGR01307">
    <property type="entry name" value="pgm_bpd_ind"/>
    <property type="match status" value="1"/>
</dbReference>
<feature type="binding site" evidence="13">
    <location>
        <position position="498"/>
    </location>
    <ligand>
        <name>Mn(2+)</name>
        <dbReference type="ChEBI" id="CHEBI:29035"/>
        <label>1</label>
    </ligand>
</feature>
<dbReference type="InterPro" id="IPR006124">
    <property type="entry name" value="Metalloenzyme"/>
</dbReference>
<evidence type="ECO:0000313" key="16">
    <source>
        <dbReference type="EMBL" id="KKR42951.1"/>
    </source>
</evidence>
<organism evidence="16 17">
    <name type="scientific">Candidatus Woesebacteria bacterium GW2011_GWB1_40_12</name>
    <dbReference type="NCBI Taxonomy" id="1618576"/>
    <lineage>
        <taxon>Bacteria</taxon>
        <taxon>Candidatus Woeseibacteriota</taxon>
    </lineage>
</organism>
<dbReference type="Proteomes" id="UP000034215">
    <property type="component" value="Unassembled WGS sequence"/>
</dbReference>
<comment type="similarity">
    <text evidence="5 10">Belongs to the BPG-independent phosphoglycerate mutase family.</text>
</comment>
<comment type="caution">
    <text evidence="10">Lacks conserved residue(s) required for the propagation of feature annotation.</text>
</comment>
<evidence type="ECO:0000256" key="5">
    <source>
        <dbReference type="ARBA" id="ARBA00008819"/>
    </source>
</evidence>
<dbReference type="PANTHER" id="PTHR31637">
    <property type="entry name" value="2,3-BISPHOSPHOGLYCERATE-INDEPENDENT PHOSPHOGLYCERATE MUTASE"/>
    <property type="match status" value="1"/>
</dbReference>
<dbReference type="Gene3D" id="3.40.720.10">
    <property type="entry name" value="Alkaline Phosphatase, subunit A"/>
    <property type="match status" value="1"/>
</dbReference>
<dbReference type="InterPro" id="IPR011258">
    <property type="entry name" value="BPG-indep_PGM_N"/>
</dbReference>
<dbReference type="InterPro" id="IPR017850">
    <property type="entry name" value="Alkaline_phosphatase_core_sf"/>
</dbReference>
<dbReference type="UniPathway" id="UPA00109">
    <property type="reaction ID" value="UER00186"/>
</dbReference>
<keyword evidence="6 13" id="KW-0479">Metal-binding</keyword>
<dbReference type="EMBL" id="LBYA01000018">
    <property type="protein sequence ID" value="KKR42951.1"/>
    <property type="molecule type" value="Genomic_DNA"/>
</dbReference>
<evidence type="ECO:0000256" key="9">
    <source>
        <dbReference type="ARBA" id="ARBA00023235"/>
    </source>
</evidence>
<comment type="caution">
    <text evidence="16">The sequence shown here is derived from an EMBL/GenBank/DDBJ whole genome shotgun (WGS) entry which is preliminary data.</text>
</comment>
<dbReference type="GO" id="GO:0004619">
    <property type="term" value="F:phosphoglycerate mutase activity"/>
    <property type="evidence" value="ECO:0007669"/>
    <property type="project" value="UniProtKB-UniRule"/>
</dbReference>
<feature type="binding site" evidence="10 12">
    <location>
        <begin position="264"/>
        <end position="267"/>
    </location>
    <ligand>
        <name>substrate</name>
    </ligand>
</feature>
<evidence type="ECO:0000256" key="8">
    <source>
        <dbReference type="ARBA" id="ARBA00023211"/>
    </source>
</evidence>
<evidence type="ECO:0000256" key="13">
    <source>
        <dbReference type="PIRSR" id="PIRSR001492-3"/>
    </source>
</evidence>
<evidence type="ECO:0000259" key="15">
    <source>
        <dbReference type="Pfam" id="PF06415"/>
    </source>
</evidence>
<keyword evidence="9 10" id="KW-0413">Isomerase</keyword>
<reference evidence="16 17" key="1">
    <citation type="journal article" date="2015" name="Nature">
        <title>rRNA introns, odd ribosomes, and small enigmatic genomes across a large radiation of phyla.</title>
        <authorList>
            <person name="Brown C.T."/>
            <person name="Hug L.A."/>
            <person name="Thomas B.C."/>
            <person name="Sharon I."/>
            <person name="Castelle C.J."/>
            <person name="Singh A."/>
            <person name="Wilkins M.J."/>
            <person name="Williams K.H."/>
            <person name="Banfield J.F."/>
        </authorList>
    </citation>
    <scope>NUCLEOTIDE SEQUENCE [LARGE SCALE GENOMIC DNA]</scope>
</reference>
<dbReference type="SUPFAM" id="SSF64158">
    <property type="entry name" value="2,3-Bisphosphoglycerate-independent phosphoglycerate mutase, substrate-binding domain"/>
    <property type="match status" value="1"/>
</dbReference>
<evidence type="ECO:0000256" key="6">
    <source>
        <dbReference type="ARBA" id="ARBA00022723"/>
    </source>
</evidence>
<keyword evidence="7 10" id="KW-0324">Glycolysis</keyword>
<dbReference type="InterPro" id="IPR036646">
    <property type="entry name" value="PGAM_B_sf"/>
</dbReference>
<feature type="binding site" evidence="13">
    <location>
        <position position="15"/>
    </location>
    <ligand>
        <name>Mn(2+)</name>
        <dbReference type="ChEBI" id="CHEBI:29035"/>
        <label>2</label>
    </ligand>
</feature>
<dbReference type="PANTHER" id="PTHR31637:SF0">
    <property type="entry name" value="2,3-BISPHOSPHOGLYCERATE-INDEPENDENT PHOSPHOGLYCERATE MUTASE"/>
    <property type="match status" value="1"/>
</dbReference>
<evidence type="ECO:0000256" key="2">
    <source>
        <dbReference type="ARBA" id="ARBA00001936"/>
    </source>
</evidence>
<dbReference type="Pfam" id="PF06415">
    <property type="entry name" value="iPGM_N"/>
    <property type="match status" value="1"/>
</dbReference>
<accession>A0A0G0QZR2</accession>
<dbReference type="InterPro" id="IPR005995">
    <property type="entry name" value="Pgm_bpd_ind"/>
</dbReference>
<dbReference type="FunFam" id="3.40.1450.10:FF:000002">
    <property type="entry name" value="2,3-bisphosphoglycerate-independent phosphoglycerate mutase"/>
    <property type="match status" value="1"/>
</dbReference>
<feature type="binding site" evidence="10 12">
    <location>
        <position position="194"/>
    </location>
    <ligand>
        <name>substrate</name>
    </ligand>
</feature>
<evidence type="ECO:0000256" key="3">
    <source>
        <dbReference type="ARBA" id="ARBA00002315"/>
    </source>
</evidence>
<dbReference type="EC" id="5.4.2.12" evidence="10 11"/>
<dbReference type="CDD" id="cd16010">
    <property type="entry name" value="iPGM"/>
    <property type="match status" value="1"/>
</dbReference>